<reference evidence="9" key="1">
    <citation type="journal article" date="2019" name="Int. J. Syst. Evol. Microbiol.">
        <title>The Global Catalogue of Microorganisms (GCM) 10K type strain sequencing project: providing services to taxonomists for standard genome sequencing and annotation.</title>
        <authorList>
            <consortium name="The Broad Institute Genomics Platform"/>
            <consortium name="The Broad Institute Genome Sequencing Center for Infectious Disease"/>
            <person name="Wu L."/>
            <person name="Ma J."/>
        </authorList>
    </citation>
    <scope>NUCLEOTIDE SEQUENCE [LARGE SCALE GENOMIC DNA]</scope>
    <source>
        <strain evidence="9">TBRC 7912</strain>
    </source>
</reference>
<accession>A0ABV8F2Q8</accession>
<dbReference type="NCBIfam" id="NF033679">
    <property type="entry name" value="DNRLRE_dom"/>
    <property type="match status" value="1"/>
</dbReference>
<sequence>MFRLLRPSRPSRRRALTAASAAVAVGGATVFAAVSLSAGVANAASTTFTPVADTYVDNSHTGTNYGTSGQLGVDGSPVKRFFLRFTVTGVTGTVGNVKLRVHTDDVSGSESGSGGTFKAVGSTTWSETGTTWNNQPSIDGATLGTLGSVARNSWYELDVTPYVTGNGTYSIGVTSSSSDGADYDARESGSSTAPQLVVTTDTGSTPTPTPTSTASGDPVLVGAGDISNSGSGDSATAALLDSIPGTVFTLGDNVYNNGTTSEFNTYYDPTWGRHKARTRPVPGNHDYNTSGASGYYGYFGASAGDPSKGYYSYDLGANWHVVVVNSNCSAVGGCNAGSAQERWLRADLAASTKPCTVAMWHHPRYTSGANHSPDTSVAPIVQALYDNDADLILTGHNHQYERFAPINPANQLDNARGIRHFVVGSGGASHYSFGTILPNSEVRNSDTYGVLKVTLHANSYSWQFVPEAGKTFTDSGTTACH</sequence>
<evidence type="ECO:0000256" key="4">
    <source>
        <dbReference type="SAM" id="MobiDB-lite"/>
    </source>
</evidence>
<dbReference type="SUPFAM" id="SSF56300">
    <property type="entry name" value="Metallo-dependent phosphatases"/>
    <property type="match status" value="1"/>
</dbReference>
<dbReference type="Pfam" id="PF24517">
    <property type="entry name" value="CBM96"/>
    <property type="match status" value="1"/>
</dbReference>
<comment type="caution">
    <text evidence="8">The sequence shown here is derived from an EMBL/GenBank/DDBJ whole genome shotgun (WGS) entry which is preliminary data.</text>
</comment>
<dbReference type="InterPro" id="IPR039331">
    <property type="entry name" value="PAPs-like"/>
</dbReference>
<evidence type="ECO:0000313" key="9">
    <source>
        <dbReference type="Proteomes" id="UP001595698"/>
    </source>
</evidence>
<feature type="signal peptide" evidence="5">
    <location>
        <begin position="1"/>
        <end position="43"/>
    </location>
</feature>
<evidence type="ECO:0000256" key="2">
    <source>
        <dbReference type="ARBA" id="ARBA00022525"/>
    </source>
</evidence>
<feature type="domain" description="Carbohydrate-binding module family 96" evidence="7">
    <location>
        <begin position="45"/>
        <end position="200"/>
    </location>
</feature>
<dbReference type="InterPro" id="IPR004843">
    <property type="entry name" value="Calcineurin-like_PHP"/>
</dbReference>
<dbReference type="InterPro" id="IPR029052">
    <property type="entry name" value="Metallo-depent_PP-like"/>
</dbReference>
<dbReference type="PANTHER" id="PTHR22953">
    <property type="entry name" value="ACID PHOSPHATASE RELATED"/>
    <property type="match status" value="1"/>
</dbReference>
<organism evidence="8 9">
    <name type="scientific">Streptosporangium jomthongense</name>
    <dbReference type="NCBI Taxonomy" id="1193683"/>
    <lineage>
        <taxon>Bacteria</taxon>
        <taxon>Bacillati</taxon>
        <taxon>Actinomycetota</taxon>
        <taxon>Actinomycetes</taxon>
        <taxon>Streptosporangiales</taxon>
        <taxon>Streptosporangiaceae</taxon>
        <taxon>Streptosporangium</taxon>
    </lineage>
</organism>
<gene>
    <name evidence="8" type="ORF">ACFOYY_19180</name>
</gene>
<evidence type="ECO:0000256" key="1">
    <source>
        <dbReference type="ARBA" id="ARBA00004613"/>
    </source>
</evidence>
<protein>
    <submittedName>
        <fullName evidence="8">DNRLRE domain-containing protein</fullName>
    </submittedName>
</protein>
<comment type="subcellular location">
    <subcellularLocation>
        <location evidence="1">Secreted</location>
    </subcellularLocation>
</comment>
<dbReference type="EMBL" id="JBHSBC010000019">
    <property type="protein sequence ID" value="MFC3982275.1"/>
    <property type="molecule type" value="Genomic_DNA"/>
</dbReference>
<feature type="compositionally biased region" description="Low complexity" evidence="4">
    <location>
        <begin position="199"/>
        <end position="218"/>
    </location>
</feature>
<feature type="domain" description="Calcineurin-like phosphoesterase" evidence="6">
    <location>
        <begin position="222"/>
        <end position="400"/>
    </location>
</feature>
<feature type="chain" id="PRO_5047499896" evidence="5">
    <location>
        <begin position="44"/>
        <end position="481"/>
    </location>
</feature>
<name>A0ABV8F2Q8_9ACTN</name>
<evidence type="ECO:0000259" key="7">
    <source>
        <dbReference type="Pfam" id="PF24517"/>
    </source>
</evidence>
<dbReference type="InterPro" id="IPR006311">
    <property type="entry name" value="TAT_signal"/>
</dbReference>
<proteinExistence type="predicted"/>
<evidence type="ECO:0000256" key="5">
    <source>
        <dbReference type="SAM" id="SignalP"/>
    </source>
</evidence>
<dbReference type="Pfam" id="PF00149">
    <property type="entry name" value="Metallophos"/>
    <property type="match status" value="1"/>
</dbReference>
<evidence type="ECO:0000259" key="6">
    <source>
        <dbReference type="Pfam" id="PF00149"/>
    </source>
</evidence>
<dbReference type="Gene3D" id="3.60.21.10">
    <property type="match status" value="1"/>
</dbReference>
<dbReference type="RefSeq" id="WP_386190455.1">
    <property type="nucleotide sequence ID" value="NZ_JBHSBC010000019.1"/>
</dbReference>
<dbReference type="Proteomes" id="UP001595698">
    <property type="component" value="Unassembled WGS sequence"/>
</dbReference>
<keyword evidence="9" id="KW-1185">Reference proteome</keyword>
<dbReference type="InterPro" id="IPR055372">
    <property type="entry name" value="CBM96"/>
</dbReference>
<keyword evidence="2" id="KW-0964">Secreted</keyword>
<keyword evidence="3 5" id="KW-0732">Signal</keyword>
<dbReference type="PANTHER" id="PTHR22953:SF153">
    <property type="entry name" value="PURPLE ACID PHOSPHATASE"/>
    <property type="match status" value="1"/>
</dbReference>
<feature type="compositionally biased region" description="Polar residues" evidence="4">
    <location>
        <begin position="188"/>
        <end position="198"/>
    </location>
</feature>
<feature type="region of interest" description="Disordered" evidence="4">
    <location>
        <begin position="175"/>
        <end position="220"/>
    </location>
</feature>
<dbReference type="PROSITE" id="PS51318">
    <property type="entry name" value="TAT"/>
    <property type="match status" value="1"/>
</dbReference>
<evidence type="ECO:0000313" key="8">
    <source>
        <dbReference type="EMBL" id="MFC3982275.1"/>
    </source>
</evidence>
<evidence type="ECO:0000256" key="3">
    <source>
        <dbReference type="ARBA" id="ARBA00022729"/>
    </source>
</evidence>